<feature type="binding site" evidence="16">
    <location>
        <position position="84"/>
    </location>
    <ligand>
        <name>Zn(2+)</name>
        <dbReference type="ChEBI" id="CHEBI:29105"/>
        <note>catalytic</note>
    </ligand>
</feature>
<feature type="binding site" evidence="15">
    <location>
        <position position="154"/>
    </location>
    <ligand>
        <name>NADP(+)</name>
        <dbReference type="ChEBI" id="CHEBI:58349"/>
    </ligand>
</feature>
<organism evidence="18 19">
    <name type="scientific">Bacterioplanes sanyensis</name>
    <dbReference type="NCBI Taxonomy" id="1249553"/>
    <lineage>
        <taxon>Bacteria</taxon>
        <taxon>Pseudomonadati</taxon>
        <taxon>Pseudomonadota</taxon>
        <taxon>Gammaproteobacteria</taxon>
        <taxon>Oceanospirillales</taxon>
        <taxon>Oceanospirillaceae</taxon>
        <taxon>Bacterioplanes</taxon>
    </lineage>
</organism>
<evidence type="ECO:0000256" key="8">
    <source>
        <dbReference type="ARBA" id="ARBA00022801"/>
    </source>
</evidence>
<feature type="binding site" evidence="15">
    <location>
        <position position="168"/>
    </location>
    <ligand>
        <name>substrate</name>
    </ligand>
</feature>
<dbReference type="GO" id="GO:0050661">
    <property type="term" value="F:NADP binding"/>
    <property type="evidence" value="ECO:0007669"/>
    <property type="project" value="InterPro"/>
</dbReference>
<feature type="binding site" evidence="15">
    <location>
        <position position="299"/>
    </location>
    <ligand>
        <name>substrate</name>
    </ligand>
</feature>
<comment type="similarity">
    <text evidence="5 13">In the C-terminal section; belongs to the HTP reductase family.</text>
</comment>
<dbReference type="InterPro" id="IPR024072">
    <property type="entry name" value="DHFR-like_dom_sf"/>
</dbReference>
<evidence type="ECO:0000256" key="7">
    <source>
        <dbReference type="ARBA" id="ARBA00022723"/>
    </source>
</evidence>
<dbReference type="AlphaFoldDB" id="A0A222FQ62"/>
<comment type="pathway">
    <text evidence="3 13">Cofactor biosynthesis; riboflavin biosynthesis; 5-amino-6-(D-ribitylamino)uracil from GTP: step 3/4.</text>
</comment>
<comment type="function">
    <text evidence="1 13">Converts 2,5-diamino-6-(ribosylamino)-4(3h)-pyrimidinone 5'-phosphate into 5-amino-6-(ribosylamino)-2,4(1h,3h)-pyrimidinedione 5'-phosphate.</text>
</comment>
<dbReference type="OrthoDB" id="9800865at2"/>
<dbReference type="Pfam" id="PF00383">
    <property type="entry name" value="dCMP_cyt_deam_1"/>
    <property type="match status" value="1"/>
</dbReference>
<dbReference type="GO" id="GO:0008270">
    <property type="term" value="F:zinc ion binding"/>
    <property type="evidence" value="ECO:0007669"/>
    <property type="project" value="InterPro"/>
</dbReference>
<evidence type="ECO:0000313" key="19">
    <source>
        <dbReference type="Proteomes" id="UP000202440"/>
    </source>
</evidence>
<evidence type="ECO:0000256" key="4">
    <source>
        <dbReference type="ARBA" id="ARBA00005259"/>
    </source>
</evidence>
<dbReference type="InterPro" id="IPR011549">
    <property type="entry name" value="RibD_C"/>
</dbReference>
<dbReference type="EMBL" id="CP022530">
    <property type="protein sequence ID" value="ASP40656.1"/>
    <property type="molecule type" value="Genomic_DNA"/>
</dbReference>
<evidence type="ECO:0000256" key="16">
    <source>
        <dbReference type="PIRSR" id="PIRSR006769-3"/>
    </source>
</evidence>
<dbReference type="SUPFAM" id="SSF53597">
    <property type="entry name" value="Dihydrofolate reductase-like"/>
    <property type="match status" value="1"/>
</dbReference>
<dbReference type="InterPro" id="IPR002734">
    <property type="entry name" value="RibDG_C"/>
</dbReference>
<feature type="binding site" evidence="15">
    <location>
        <position position="230"/>
    </location>
    <ligand>
        <name>NADP(+)</name>
        <dbReference type="ChEBI" id="CHEBI:58349"/>
    </ligand>
</feature>
<keyword evidence="11 13" id="KW-0560">Oxidoreductase</keyword>
<feature type="binding site" evidence="16">
    <location>
        <position position="50"/>
    </location>
    <ligand>
        <name>Zn(2+)</name>
        <dbReference type="ChEBI" id="CHEBI:29105"/>
        <note>catalytic</note>
    </ligand>
</feature>
<evidence type="ECO:0000259" key="17">
    <source>
        <dbReference type="PROSITE" id="PS51747"/>
    </source>
</evidence>
<evidence type="ECO:0000256" key="2">
    <source>
        <dbReference type="ARBA" id="ARBA00004882"/>
    </source>
</evidence>
<keyword evidence="10 13" id="KW-0521">NADP</keyword>
<keyword evidence="12" id="KW-0511">Multifunctional enzyme</keyword>
<sequence length="371" mass="40691">MTHEAYMAEALQLARQGLYSTSPNPRVGCVIVQQDQVVGRGWHQQAGGPHAEVHALRQAGEQARGATAYVTLEPCSHYGRTPPCADALIQAGVARVVGACRDANPQVADQGYQRLRDAGIEVIEGVLQAQAEELNHGFLKRMRCGLPWVRIKMASSLDGRTAMASGESQWITGAAARADVQHWRARSCAVITGVDSVLIDNPSMTVRPQDSHIEQDEHLWRQPLRVVVDSQQRLALDCKLLQQVGKVLWASTQPAINAHRASELGELQQWQAPANNGHVDLHALLRHLAEQGCNEVLIESGAQLAGAFVQAGLVDELVLYQAPTLLGSQARPLLSLPFEQMQQQLRWQWHDVRQIGDDIRFILRAPTGSSS</sequence>
<dbReference type="FunFam" id="3.40.140.10:FF:000025">
    <property type="entry name" value="Riboflavin biosynthesis protein RibD"/>
    <property type="match status" value="1"/>
</dbReference>
<proteinExistence type="inferred from homology"/>
<dbReference type="InterPro" id="IPR016193">
    <property type="entry name" value="Cytidine_deaminase-like"/>
</dbReference>
<evidence type="ECO:0000256" key="1">
    <source>
        <dbReference type="ARBA" id="ARBA00002151"/>
    </source>
</evidence>
<dbReference type="KEGG" id="bsan:CHH28_19170"/>
<dbReference type="Gene3D" id="3.40.430.10">
    <property type="entry name" value="Dihydrofolate Reductase, subunit A"/>
    <property type="match status" value="1"/>
</dbReference>
<evidence type="ECO:0000256" key="10">
    <source>
        <dbReference type="ARBA" id="ARBA00022857"/>
    </source>
</evidence>
<name>A0A222FQ62_9GAMM</name>
<dbReference type="PROSITE" id="PS00903">
    <property type="entry name" value="CYT_DCMP_DEAMINASES_1"/>
    <property type="match status" value="1"/>
</dbReference>
<dbReference type="EC" id="3.5.4.26" evidence="13"/>
<dbReference type="RefSeq" id="WP_094061818.1">
    <property type="nucleotide sequence ID" value="NZ_CP022530.1"/>
</dbReference>
<dbReference type="InterPro" id="IPR016192">
    <property type="entry name" value="APOBEC/CMP_deaminase_Zn-bd"/>
</dbReference>
<dbReference type="InterPro" id="IPR050765">
    <property type="entry name" value="Riboflavin_Biosynth_HTPR"/>
</dbReference>
<dbReference type="GO" id="GO:0009231">
    <property type="term" value="P:riboflavin biosynthetic process"/>
    <property type="evidence" value="ECO:0007669"/>
    <property type="project" value="UniProtKB-UniPathway"/>
</dbReference>
<feature type="binding site" evidence="15">
    <location>
        <position position="207"/>
    </location>
    <ligand>
        <name>substrate</name>
    </ligand>
</feature>
<dbReference type="GO" id="GO:0008703">
    <property type="term" value="F:5-amino-6-(5-phosphoribosylamino)uracil reductase activity"/>
    <property type="evidence" value="ECO:0007669"/>
    <property type="project" value="UniProtKB-EC"/>
</dbReference>
<feature type="binding site" evidence="16">
    <location>
        <position position="75"/>
    </location>
    <ligand>
        <name>Zn(2+)</name>
        <dbReference type="ChEBI" id="CHEBI:29105"/>
        <note>catalytic</note>
    </ligand>
</feature>
<comment type="similarity">
    <text evidence="4 13">In the N-terminal section; belongs to the cytidine and deoxycytidylate deaminase family.</text>
</comment>
<protein>
    <recommendedName>
        <fullName evidence="13">Riboflavin biosynthesis protein RibD</fullName>
    </recommendedName>
    <domain>
        <recommendedName>
            <fullName evidence="13">Diaminohydroxyphosphoribosylaminopyrimidine deaminase</fullName>
            <shortName evidence="13">DRAP deaminase</shortName>
            <ecNumber evidence="13">3.5.4.26</ecNumber>
        </recommendedName>
        <alternativeName>
            <fullName evidence="13">Riboflavin-specific deaminase</fullName>
        </alternativeName>
    </domain>
    <domain>
        <recommendedName>
            <fullName evidence="13">5-amino-6-(5-phosphoribosylamino)uracil reductase</fullName>
            <ecNumber evidence="13">1.1.1.193</ecNumber>
        </recommendedName>
        <alternativeName>
            <fullName evidence="13">HTP reductase</fullName>
        </alternativeName>
    </domain>
</protein>
<dbReference type="CDD" id="cd01284">
    <property type="entry name" value="Riboflavin_deaminase-reductase"/>
    <property type="match status" value="1"/>
</dbReference>
<feature type="binding site" evidence="15">
    <location>
        <position position="200"/>
    </location>
    <ligand>
        <name>NADP(+)</name>
        <dbReference type="ChEBI" id="CHEBI:58349"/>
    </ligand>
</feature>
<feature type="binding site" evidence="15">
    <location>
        <begin position="301"/>
        <end position="307"/>
    </location>
    <ligand>
        <name>NADP(+)</name>
        <dbReference type="ChEBI" id="CHEBI:58349"/>
    </ligand>
</feature>
<keyword evidence="6 13" id="KW-0686">Riboflavin biosynthesis</keyword>
<dbReference type="UniPathway" id="UPA00275">
    <property type="reaction ID" value="UER00401"/>
</dbReference>
<reference evidence="18 19" key="1">
    <citation type="submission" date="2017-07" db="EMBL/GenBank/DDBJ databases">
        <title>Annotated genome sequence of Bacterioplanes sanyensis isolated from Red Sea.</title>
        <authorList>
            <person name="Rehman Z.U."/>
        </authorList>
    </citation>
    <scope>NUCLEOTIDE SEQUENCE [LARGE SCALE GENOMIC DNA]</scope>
    <source>
        <strain evidence="18 19">NV9</strain>
    </source>
</reference>
<evidence type="ECO:0000256" key="3">
    <source>
        <dbReference type="ARBA" id="ARBA00004910"/>
    </source>
</evidence>
<dbReference type="PANTHER" id="PTHR38011:SF7">
    <property type="entry name" value="2,5-DIAMINO-6-RIBOSYLAMINO-4(3H)-PYRIMIDINONE 5'-PHOSPHATE REDUCTASE"/>
    <property type="match status" value="1"/>
</dbReference>
<feature type="binding site" evidence="15">
    <location>
        <position position="170"/>
    </location>
    <ligand>
        <name>NADP(+)</name>
        <dbReference type="ChEBI" id="CHEBI:58349"/>
    </ligand>
</feature>
<dbReference type="GO" id="GO:0008835">
    <property type="term" value="F:diaminohydroxyphosphoribosylaminopyrimidine deaminase activity"/>
    <property type="evidence" value="ECO:0007669"/>
    <property type="project" value="UniProtKB-EC"/>
</dbReference>
<dbReference type="PROSITE" id="PS51747">
    <property type="entry name" value="CYT_DCMP_DEAMINASES_2"/>
    <property type="match status" value="1"/>
</dbReference>
<dbReference type="PANTHER" id="PTHR38011">
    <property type="entry name" value="DIHYDROFOLATE REDUCTASE FAMILY PROTEIN (AFU_ORTHOLOGUE AFUA_8G06820)"/>
    <property type="match status" value="1"/>
</dbReference>
<dbReference type="EC" id="1.1.1.193" evidence="13"/>
<evidence type="ECO:0000256" key="14">
    <source>
        <dbReference type="PIRSR" id="PIRSR006769-1"/>
    </source>
</evidence>
<dbReference type="InterPro" id="IPR002125">
    <property type="entry name" value="CMP_dCMP_dom"/>
</dbReference>
<keyword evidence="9 13" id="KW-0862">Zinc</keyword>
<dbReference type="PIRSF" id="PIRSF006769">
    <property type="entry name" value="RibD"/>
    <property type="match status" value="1"/>
</dbReference>
<keyword evidence="19" id="KW-1185">Reference proteome</keyword>
<dbReference type="Gene3D" id="3.40.140.10">
    <property type="entry name" value="Cytidine Deaminase, domain 2"/>
    <property type="match status" value="1"/>
</dbReference>
<comment type="cofactor">
    <cofactor evidence="13 16">
        <name>Zn(2+)</name>
        <dbReference type="ChEBI" id="CHEBI:29105"/>
    </cofactor>
    <text evidence="13 16">Binds 1 zinc ion.</text>
</comment>
<dbReference type="NCBIfam" id="TIGR00326">
    <property type="entry name" value="eubact_ribD"/>
    <property type="match status" value="1"/>
</dbReference>
<dbReference type="Proteomes" id="UP000202440">
    <property type="component" value="Chromosome"/>
</dbReference>
<evidence type="ECO:0000256" key="6">
    <source>
        <dbReference type="ARBA" id="ARBA00022619"/>
    </source>
</evidence>
<dbReference type="Pfam" id="PF01872">
    <property type="entry name" value="RibD_C"/>
    <property type="match status" value="1"/>
</dbReference>
<dbReference type="SUPFAM" id="SSF53927">
    <property type="entry name" value="Cytidine deaminase-like"/>
    <property type="match status" value="1"/>
</dbReference>
<keyword evidence="7 13" id="KW-0479">Metal-binding</keyword>
<comment type="catalytic activity">
    <reaction evidence="13">
        <text>2,5-diamino-6-hydroxy-4-(5-phosphoribosylamino)-pyrimidine + H2O + H(+) = 5-amino-6-(5-phospho-D-ribosylamino)uracil + NH4(+)</text>
        <dbReference type="Rhea" id="RHEA:21868"/>
        <dbReference type="ChEBI" id="CHEBI:15377"/>
        <dbReference type="ChEBI" id="CHEBI:15378"/>
        <dbReference type="ChEBI" id="CHEBI:28938"/>
        <dbReference type="ChEBI" id="CHEBI:58453"/>
        <dbReference type="ChEBI" id="CHEBI:58614"/>
        <dbReference type="EC" id="3.5.4.26"/>
    </reaction>
</comment>
<feature type="domain" description="CMP/dCMP-type deaminase" evidence="17">
    <location>
        <begin position="1"/>
        <end position="123"/>
    </location>
</feature>
<accession>A0A222FQ62</accession>
<dbReference type="NCBIfam" id="TIGR00227">
    <property type="entry name" value="ribD_Cterm"/>
    <property type="match status" value="1"/>
</dbReference>
<comment type="catalytic activity">
    <reaction evidence="13">
        <text>5-amino-6-(5-phospho-D-ribitylamino)uracil + NADP(+) = 5-amino-6-(5-phospho-D-ribosylamino)uracil + NADPH + H(+)</text>
        <dbReference type="Rhea" id="RHEA:17845"/>
        <dbReference type="ChEBI" id="CHEBI:15378"/>
        <dbReference type="ChEBI" id="CHEBI:57783"/>
        <dbReference type="ChEBI" id="CHEBI:58349"/>
        <dbReference type="ChEBI" id="CHEBI:58421"/>
        <dbReference type="ChEBI" id="CHEBI:58453"/>
        <dbReference type="EC" id="1.1.1.193"/>
    </reaction>
</comment>
<evidence type="ECO:0000256" key="9">
    <source>
        <dbReference type="ARBA" id="ARBA00022833"/>
    </source>
</evidence>
<feature type="active site" description="Proton donor" evidence="14">
    <location>
        <position position="52"/>
    </location>
</feature>
<feature type="binding site" evidence="15">
    <location>
        <position position="184"/>
    </location>
    <ligand>
        <name>substrate</name>
    </ligand>
</feature>
<evidence type="ECO:0000313" key="18">
    <source>
        <dbReference type="EMBL" id="ASP40656.1"/>
    </source>
</evidence>
<evidence type="ECO:0000256" key="5">
    <source>
        <dbReference type="ARBA" id="ARBA00007417"/>
    </source>
</evidence>
<evidence type="ECO:0000256" key="15">
    <source>
        <dbReference type="PIRSR" id="PIRSR006769-2"/>
    </source>
</evidence>
<keyword evidence="8 13" id="KW-0378">Hydrolase</keyword>
<evidence type="ECO:0000256" key="13">
    <source>
        <dbReference type="PIRNR" id="PIRNR006769"/>
    </source>
</evidence>
<comment type="pathway">
    <text evidence="2 13">Cofactor biosynthesis; riboflavin biosynthesis; 5-amino-6-(D-ribitylamino)uracil from GTP: step 2/4.</text>
</comment>
<gene>
    <name evidence="18" type="primary">ribD</name>
    <name evidence="18" type="ORF">CHH28_19170</name>
</gene>
<evidence type="ECO:0000256" key="12">
    <source>
        <dbReference type="ARBA" id="ARBA00023268"/>
    </source>
</evidence>
<dbReference type="InterPro" id="IPR004794">
    <property type="entry name" value="Eubact_RibD"/>
</dbReference>
<evidence type="ECO:0000256" key="11">
    <source>
        <dbReference type="ARBA" id="ARBA00023002"/>
    </source>
</evidence>